<organism evidence="1 2">
    <name type="scientific">Flectobacillus roseus</name>
    <dbReference type="NCBI Taxonomy" id="502259"/>
    <lineage>
        <taxon>Bacteria</taxon>
        <taxon>Pseudomonadati</taxon>
        <taxon>Bacteroidota</taxon>
        <taxon>Cytophagia</taxon>
        <taxon>Cytophagales</taxon>
        <taxon>Flectobacillaceae</taxon>
        <taxon>Flectobacillus</taxon>
    </lineage>
</organism>
<keyword evidence="2" id="KW-1185">Reference proteome</keyword>
<reference evidence="1 2" key="1">
    <citation type="submission" date="2023-05" db="EMBL/GenBank/DDBJ databases">
        <title>Novel species of genus Flectobacillus isolated from stream in China.</title>
        <authorList>
            <person name="Lu H."/>
        </authorList>
    </citation>
    <scope>NUCLEOTIDE SEQUENCE [LARGE SCALE GENOMIC DNA]</scope>
    <source>
        <strain evidence="1 2">KCTC 42575</strain>
    </source>
</reference>
<sequence>MKPLSYFKGLFYVFFWHNILLLFSASNINAQSINDLNHLDGHKVKTFYSNGAKEQAEIMAKRCDNVIAFYKKSIDFEPNVTLLVLSSKDWSKYTNLPVYGMPHYTESKTLIVASEDNDFWRSFIPPVDQLPKELAQTITKTYADKDNALTMRGFFDLLAVHELGHAYHEQGGLNMQRRWMEELFANILLHTYIAEKEPELLPTLSVFPEMVVSSTDKHILKFTTLNELESNYNLIVQEYPQNYGWYQCRWHKSAGEIYNAEGSKAIIKLWQVLKNQKEPMDDTKFNNLLSKKVYPSVANIVLKWNQ</sequence>
<evidence type="ECO:0000313" key="2">
    <source>
        <dbReference type="Proteomes" id="UP001236507"/>
    </source>
</evidence>
<dbReference type="EMBL" id="JASHIF010000027">
    <property type="protein sequence ID" value="MDI9862276.1"/>
    <property type="molecule type" value="Genomic_DNA"/>
</dbReference>
<gene>
    <name evidence="1" type="ORF">QM524_23840</name>
</gene>
<evidence type="ECO:0000313" key="1">
    <source>
        <dbReference type="EMBL" id="MDI9862276.1"/>
    </source>
</evidence>
<dbReference type="RefSeq" id="WP_283346544.1">
    <property type="nucleotide sequence ID" value="NZ_JASHIF010000027.1"/>
</dbReference>
<comment type="caution">
    <text evidence="1">The sequence shown here is derived from an EMBL/GenBank/DDBJ whole genome shotgun (WGS) entry which is preliminary data.</text>
</comment>
<accession>A0ABT6YFA7</accession>
<dbReference type="Proteomes" id="UP001236507">
    <property type="component" value="Unassembled WGS sequence"/>
</dbReference>
<proteinExistence type="predicted"/>
<name>A0ABT6YFA7_9BACT</name>
<protein>
    <submittedName>
        <fullName evidence="1">Uncharacterized protein</fullName>
    </submittedName>
</protein>